<feature type="transmembrane region" description="Helical" evidence="1">
    <location>
        <begin position="24"/>
        <end position="47"/>
    </location>
</feature>
<evidence type="ECO:0000313" key="4">
    <source>
        <dbReference type="Proteomes" id="UP000310541"/>
    </source>
</evidence>
<dbReference type="InterPro" id="IPR048198">
    <property type="entry name" value="YtrI"/>
</dbReference>
<evidence type="ECO:0000313" key="3">
    <source>
        <dbReference type="EMBL" id="TKD67916.1"/>
    </source>
</evidence>
<dbReference type="InterPro" id="IPR058620">
    <property type="entry name" value="YtrI_C"/>
</dbReference>
<dbReference type="RefSeq" id="WP_136948514.1">
    <property type="nucleotide sequence ID" value="NZ_SWFM01000007.1"/>
</dbReference>
<keyword evidence="1" id="KW-0812">Transmembrane</keyword>
<name>A0A4U1MCV1_9BACL</name>
<protein>
    <recommendedName>
        <fullName evidence="2">Sporulation membrane protein YtrI C-terminal domain-containing protein</fullName>
    </recommendedName>
</protein>
<organism evidence="3 4">
    <name type="scientific">Guptibacillus hwajinpoensis</name>
    <dbReference type="NCBI Taxonomy" id="208199"/>
    <lineage>
        <taxon>Bacteria</taxon>
        <taxon>Bacillati</taxon>
        <taxon>Bacillota</taxon>
        <taxon>Bacilli</taxon>
        <taxon>Bacillales</taxon>
        <taxon>Guptibacillaceae</taxon>
        <taxon>Guptibacillus</taxon>
    </lineage>
</organism>
<sequence length="177" mass="20751">MVNTGTLILMRVPPIYSRKGWQRFLAGFSVGIIFGWLFFLMLFGIMYEKQITSIKEQKIEIYDLKTQNQTLLDDMKSYDNKDIEKTLLVKKIQVTFEKDEDLPLNSLTRHELKKDIQTELNDLLNKDLGSVARTRSFVIKSLENKTLTIDNIKYGFEVKEFILWTKVEVVLTIHLVQ</sequence>
<dbReference type="OrthoDB" id="2691164at2"/>
<keyword evidence="1" id="KW-1133">Transmembrane helix</keyword>
<dbReference type="EMBL" id="SWFM01000007">
    <property type="protein sequence ID" value="TKD67916.1"/>
    <property type="molecule type" value="Genomic_DNA"/>
</dbReference>
<comment type="caution">
    <text evidence="3">The sequence shown here is derived from an EMBL/GenBank/DDBJ whole genome shotgun (WGS) entry which is preliminary data.</text>
</comment>
<evidence type="ECO:0000259" key="2">
    <source>
        <dbReference type="Pfam" id="PF26347"/>
    </source>
</evidence>
<dbReference type="Proteomes" id="UP000310541">
    <property type="component" value="Unassembled WGS sequence"/>
</dbReference>
<feature type="domain" description="Sporulation membrane protein YtrI C-terminal" evidence="2">
    <location>
        <begin position="90"/>
        <end position="174"/>
    </location>
</feature>
<accession>A0A4U1MCV1</accession>
<dbReference type="Pfam" id="PF26347">
    <property type="entry name" value="YtrI_sporulation"/>
    <property type="match status" value="1"/>
</dbReference>
<dbReference type="AlphaFoldDB" id="A0A4U1MCV1"/>
<evidence type="ECO:0000256" key="1">
    <source>
        <dbReference type="SAM" id="Phobius"/>
    </source>
</evidence>
<keyword evidence="1" id="KW-0472">Membrane</keyword>
<reference evidence="3 4" key="1">
    <citation type="submission" date="2019-04" db="EMBL/GenBank/DDBJ databases">
        <title>Genome sequence of Bacillus hwajinpoensis strain Y2.</title>
        <authorList>
            <person name="Fair J.L."/>
            <person name="Maclea K.S."/>
        </authorList>
    </citation>
    <scope>NUCLEOTIDE SEQUENCE [LARGE SCALE GENOMIC DNA]</scope>
    <source>
        <strain evidence="3 4">Y2</strain>
    </source>
</reference>
<proteinExistence type="predicted"/>
<dbReference type="NCBIfam" id="NF041479">
    <property type="entry name" value="spor_membprot_YtrI"/>
    <property type="match status" value="1"/>
</dbReference>
<gene>
    <name evidence="3" type="ORF">FBF83_17865</name>
</gene>